<feature type="region of interest" description="Disordered" evidence="1">
    <location>
        <begin position="1"/>
        <end position="89"/>
    </location>
</feature>
<evidence type="ECO:0000313" key="2">
    <source>
        <dbReference type="Proteomes" id="UP001652583"/>
    </source>
</evidence>
<feature type="compositionally biased region" description="Low complexity" evidence="1">
    <location>
        <begin position="74"/>
        <end position="86"/>
    </location>
</feature>
<evidence type="ECO:0000256" key="1">
    <source>
        <dbReference type="SAM" id="MobiDB-lite"/>
    </source>
</evidence>
<protein>
    <submittedName>
        <fullName evidence="3">Atherin-like</fullName>
    </submittedName>
</protein>
<keyword evidence="2" id="KW-1185">Reference proteome</keyword>
<reference evidence="3" key="1">
    <citation type="submission" date="2025-08" db="UniProtKB">
        <authorList>
            <consortium name="RefSeq"/>
        </authorList>
    </citation>
    <scope>IDENTIFICATION</scope>
    <source>
        <tissue evidence="3">Blood</tissue>
    </source>
</reference>
<dbReference type="KEGG" id="aju:113603465"/>
<dbReference type="Proteomes" id="UP001652583">
    <property type="component" value="Chromosome D1"/>
</dbReference>
<dbReference type="AlphaFoldDB" id="A0A6J2AK33"/>
<dbReference type="GeneID" id="113603465"/>
<evidence type="ECO:0000313" key="3">
    <source>
        <dbReference type="RefSeq" id="XP_026928904.1"/>
    </source>
</evidence>
<proteinExistence type="predicted"/>
<organism evidence="2 3">
    <name type="scientific">Acinonyx jubatus</name>
    <name type="common">Cheetah</name>
    <dbReference type="NCBI Taxonomy" id="32536"/>
    <lineage>
        <taxon>Eukaryota</taxon>
        <taxon>Metazoa</taxon>
        <taxon>Chordata</taxon>
        <taxon>Craniata</taxon>
        <taxon>Vertebrata</taxon>
        <taxon>Euteleostomi</taxon>
        <taxon>Mammalia</taxon>
        <taxon>Eutheria</taxon>
        <taxon>Laurasiatheria</taxon>
        <taxon>Carnivora</taxon>
        <taxon>Feliformia</taxon>
        <taxon>Felidae</taxon>
        <taxon>Felinae</taxon>
        <taxon>Acinonyx</taxon>
    </lineage>
</organism>
<sequence>MRVSPSSLGEGPRDSQPKNSTAKNPNPFLASPNQGPAAGAQNPTHGLPAGSETPRPPPRQPGAQAQIRPPPPSSFAQPSPASGAAPTEFPSFMKDISSIAELL</sequence>
<gene>
    <name evidence="3" type="primary">LOC113603465</name>
</gene>
<accession>A0A6J2AK33</accession>
<name>A0A6J2AK33_ACIJB</name>
<dbReference type="RefSeq" id="XP_026928904.1">
    <property type="nucleotide sequence ID" value="XM_027073103.2"/>
</dbReference>